<dbReference type="PANTHER" id="PTHR10826:SF1">
    <property type="entry name" value="COMPLEMENT COMPONENT 1 Q SUBCOMPONENT-BINDING PROTEIN, MITOCHONDRIAL"/>
    <property type="match status" value="1"/>
</dbReference>
<dbReference type="InterPro" id="IPR036561">
    <property type="entry name" value="MAM33_sf"/>
</dbReference>
<dbReference type="PANTHER" id="PTHR10826">
    <property type="entry name" value="COMPLEMENT COMPONENT 1"/>
    <property type="match status" value="1"/>
</dbReference>
<proteinExistence type="predicted"/>
<sequence>MFAARRSLRTLATTSVRLSTRQLVLPTLPRAARATRAFSASPRAFKSGSSDVSLSQKLAEELKYEKEANESDEPEFLHTFTSQGIWQIADKPGDNEIVLTRQFGNENIRVVFSVADLQNQDPNEFDEELEEGEKAEDEEPQTEILRAVATITKPSAGGALELDMTVQNGQFLVENVTFYTDAKLGQDTSVAADWQRRGLYIGPEFNTLDVSLQEQFEKFLEERDIGEGLAFFIPDYAHYKEQKEYVQWLENVKTKVLLLRIHASRSAETSVARYIPFDYMPPSPFSSLLGTNHAPDETQLKELGAYLVAPTEELTILDAEIEKLVAKRTALQADIAAHCALMSPIRRAPIDVLQHIFRLTLADDRNCVMDACESPILLGRVCSAWRRLAYNTPRLWSRLHVYLPNTTQGGFGHETEVSFAVRIQRRKVAVAWWLDKSGSCPLSISFHSNDRTTIFQDFINLLARYRQRWQDIVIGNTASTVLKTLRSVTADELPLLRSLAVADAVDSFADDLHVLALMGPPGGAVPQILPAGVGPNVFFLPPAEETTRWETADILRAPRLTSISLRCQNFTLLDLPVQWDSLTRINLDWKAMPMSFGLVESADVYISTSEMLALVSRCPNLLVLHVLVKDSAQPPPGPIFSHSQLRQLHLGQADTRPESVLHRVSARLALPALQHIQIDAAQAVSYDPQSPNIITLATHLESVDIWPRMLAPSDLALLIRSLPPSVGSIVIFRLMSSMQHPAGGHFEQLTPHFGDPLLAALCSDGNGHVPVPALESFEIQSDAQFSDHALLSFLEMRIEMGRLRRVEISYVRNVSRFSHLPSPDARETTPEETARLKAIVDGVVPGLKVALQRPHKKTRVNADRNAGGTGTVGFSPWTGSGENEPPSDRAY</sequence>
<reference evidence="2" key="1">
    <citation type="submission" date="2014-09" db="EMBL/GenBank/DDBJ databases">
        <title>Genome sequence of the luminous mushroom Mycena chlorophos for searching fungal bioluminescence genes.</title>
        <authorList>
            <person name="Tanaka Y."/>
            <person name="Kasuga D."/>
            <person name="Oba Y."/>
            <person name="Hase S."/>
            <person name="Sato K."/>
            <person name="Oba Y."/>
            <person name="Sakakibara Y."/>
        </authorList>
    </citation>
    <scope>NUCLEOTIDE SEQUENCE</scope>
</reference>
<dbReference type="InterPro" id="IPR003428">
    <property type="entry name" value="MAM33"/>
</dbReference>
<accession>A0ABQ0LJJ7</accession>
<dbReference type="EMBL" id="DF847094">
    <property type="protein sequence ID" value="GAT51275.1"/>
    <property type="molecule type" value="Genomic_DNA"/>
</dbReference>
<protein>
    <recommendedName>
        <fullName evidence="4">F-box domain-containing protein</fullName>
    </recommendedName>
</protein>
<evidence type="ECO:0000313" key="3">
    <source>
        <dbReference type="Proteomes" id="UP000815677"/>
    </source>
</evidence>
<name>A0ABQ0LJJ7_MYCCL</name>
<feature type="compositionally biased region" description="Acidic residues" evidence="1">
    <location>
        <begin position="123"/>
        <end position="140"/>
    </location>
</feature>
<organism evidence="2 3">
    <name type="scientific">Mycena chlorophos</name>
    <name type="common">Agaric fungus</name>
    <name type="synonym">Agaricus chlorophos</name>
    <dbReference type="NCBI Taxonomy" id="658473"/>
    <lineage>
        <taxon>Eukaryota</taxon>
        <taxon>Fungi</taxon>
        <taxon>Dikarya</taxon>
        <taxon>Basidiomycota</taxon>
        <taxon>Agaricomycotina</taxon>
        <taxon>Agaricomycetes</taxon>
        <taxon>Agaricomycetidae</taxon>
        <taxon>Agaricales</taxon>
        <taxon>Marasmiineae</taxon>
        <taxon>Mycenaceae</taxon>
        <taxon>Mycena</taxon>
    </lineage>
</organism>
<dbReference type="SUPFAM" id="SSF54529">
    <property type="entry name" value="Mitochondrial glycoprotein MAM33-like"/>
    <property type="match status" value="1"/>
</dbReference>
<keyword evidence="3" id="KW-1185">Reference proteome</keyword>
<dbReference type="Pfam" id="PF02330">
    <property type="entry name" value="MAM33"/>
    <property type="match status" value="1"/>
</dbReference>
<dbReference type="Proteomes" id="UP000815677">
    <property type="component" value="Unassembled WGS sequence"/>
</dbReference>
<feature type="region of interest" description="Disordered" evidence="1">
    <location>
        <begin position="121"/>
        <end position="140"/>
    </location>
</feature>
<feature type="region of interest" description="Disordered" evidence="1">
    <location>
        <begin position="852"/>
        <end position="891"/>
    </location>
</feature>
<evidence type="ECO:0008006" key="4">
    <source>
        <dbReference type="Google" id="ProtNLM"/>
    </source>
</evidence>
<evidence type="ECO:0000313" key="2">
    <source>
        <dbReference type="EMBL" id="GAT51275.1"/>
    </source>
</evidence>
<evidence type="ECO:0000256" key="1">
    <source>
        <dbReference type="SAM" id="MobiDB-lite"/>
    </source>
</evidence>
<dbReference type="Gene3D" id="3.10.280.10">
    <property type="entry name" value="Mitochondrial glycoprotein"/>
    <property type="match status" value="1"/>
</dbReference>
<gene>
    <name evidence="2" type="ORF">MCHLO_08431</name>
</gene>